<evidence type="ECO:0000313" key="1">
    <source>
        <dbReference type="EMBL" id="KAF0750308.1"/>
    </source>
</evidence>
<dbReference type="AlphaFoldDB" id="A0A6G0Y6Y0"/>
<organism evidence="1 2">
    <name type="scientific">Aphis craccivora</name>
    <name type="common">Cowpea aphid</name>
    <dbReference type="NCBI Taxonomy" id="307492"/>
    <lineage>
        <taxon>Eukaryota</taxon>
        <taxon>Metazoa</taxon>
        <taxon>Ecdysozoa</taxon>
        <taxon>Arthropoda</taxon>
        <taxon>Hexapoda</taxon>
        <taxon>Insecta</taxon>
        <taxon>Pterygota</taxon>
        <taxon>Neoptera</taxon>
        <taxon>Paraneoptera</taxon>
        <taxon>Hemiptera</taxon>
        <taxon>Sternorrhyncha</taxon>
        <taxon>Aphidomorpha</taxon>
        <taxon>Aphidoidea</taxon>
        <taxon>Aphididae</taxon>
        <taxon>Aphidini</taxon>
        <taxon>Aphis</taxon>
        <taxon>Aphis</taxon>
    </lineage>
</organism>
<feature type="non-terminal residue" evidence="1">
    <location>
        <position position="1"/>
    </location>
</feature>
<dbReference type="EMBL" id="VUJU01005771">
    <property type="protein sequence ID" value="KAF0750308.1"/>
    <property type="molecule type" value="Genomic_DNA"/>
</dbReference>
<protein>
    <submittedName>
        <fullName evidence="1">Uncharacterized protein</fullName>
    </submittedName>
</protein>
<sequence length="95" mass="10956">IESRPEGVRSSFQTEGDGYISVVLRLEVKAFVGNRNTTPEGRSVFAMQPQRFPVSRVCRLCRLLSKSQSMSFYDMVKSILLCKKQDDRRQLRLNI</sequence>
<keyword evidence="2" id="KW-1185">Reference proteome</keyword>
<evidence type="ECO:0000313" key="2">
    <source>
        <dbReference type="Proteomes" id="UP000478052"/>
    </source>
</evidence>
<name>A0A6G0Y6Y0_APHCR</name>
<gene>
    <name evidence="1" type="ORF">FWK35_00037658</name>
</gene>
<proteinExistence type="predicted"/>
<accession>A0A6G0Y6Y0</accession>
<reference evidence="1 2" key="1">
    <citation type="submission" date="2019-08" db="EMBL/GenBank/DDBJ databases">
        <title>Whole genome of Aphis craccivora.</title>
        <authorList>
            <person name="Voronova N.V."/>
            <person name="Shulinski R.S."/>
            <person name="Bandarenka Y.V."/>
            <person name="Zhorov D.G."/>
            <person name="Warner D."/>
        </authorList>
    </citation>
    <scope>NUCLEOTIDE SEQUENCE [LARGE SCALE GENOMIC DNA]</scope>
    <source>
        <strain evidence="1">180601</strain>
        <tissue evidence="1">Whole Body</tissue>
    </source>
</reference>
<comment type="caution">
    <text evidence="1">The sequence shown here is derived from an EMBL/GenBank/DDBJ whole genome shotgun (WGS) entry which is preliminary data.</text>
</comment>
<dbReference type="Proteomes" id="UP000478052">
    <property type="component" value="Unassembled WGS sequence"/>
</dbReference>